<dbReference type="SUPFAM" id="SSF48179">
    <property type="entry name" value="6-phosphogluconate dehydrogenase C-terminal domain-like"/>
    <property type="match status" value="1"/>
</dbReference>
<evidence type="ECO:0000313" key="15">
    <source>
        <dbReference type="Proteomes" id="UP000220752"/>
    </source>
</evidence>
<dbReference type="Gene3D" id="1.10.1040.10">
    <property type="entry name" value="N-(1-d-carboxylethyl)-l-norvaline Dehydrogenase, domain 2"/>
    <property type="match status" value="1"/>
</dbReference>
<reference evidence="14 15" key="1">
    <citation type="journal article" date="2017" name="Front. Microbiol.">
        <title>New Insights into the Diversity of the Genus Faecalibacterium.</title>
        <authorList>
            <person name="Benevides L."/>
            <person name="Burman S."/>
            <person name="Martin R."/>
            <person name="Robert V."/>
            <person name="Thomas M."/>
            <person name="Miquel S."/>
            <person name="Chain F."/>
            <person name="Sokol H."/>
            <person name="Bermudez-Humaran L.G."/>
            <person name="Morrison M."/>
            <person name="Langella P."/>
            <person name="Azevedo V.A."/>
            <person name="Chatel J.M."/>
            <person name="Soares S."/>
        </authorList>
    </citation>
    <scope>NUCLEOTIDE SEQUENCE [LARGE SCALE GENOMIC DNA]</scope>
    <source>
        <strain evidence="15">CNCM I-4540</strain>
    </source>
</reference>
<keyword evidence="15" id="KW-1185">Reference proteome</keyword>
<dbReference type="EC" id="1.1.1.169" evidence="4 11"/>
<dbReference type="GO" id="GO:0015940">
    <property type="term" value="P:pantothenate biosynthetic process"/>
    <property type="evidence" value="ECO:0007669"/>
    <property type="project" value="UniProtKB-UniPathway"/>
</dbReference>
<dbReference type="InterPro" id="IPR013332">
    <property type="entry name" value="KPR_N"/>
</dbReference>
<keyword evidence="7 11" id="KW-0521">NADP</keyword>
<comment type="pathway">
    <text evidence="2 11">Cofactor biosynthesis; (R)-pantothenate biosynthesis; (R)-pantoate from 3-methyl-2-oxobutanoate: step 2/2.</text>
</comment>
<keyword evidence="8 11" id="KW-0560">Oxidoreductase</keyword>
<evidence type="ECO:0000256" key="9">
    <source>
        <dbReference type="ARBA" id="ARBA00032024"/>
    </source>
</evidence>
<comment type="caution">
    <text evidence="14">The sequence shown here is derived from an EMBL/GenBank/DDBJ whole genome shotgun (WGS) entry which is preliminary data.</text>
</comment>
<dbReference type="InterPro" id="IPR008927">
    <property type="entry name" value="6-PGluconate_DH-like_C_sf"/>
</dbReference>
<organism evidence="14 15">
    <name type="scientific">Faecalibacterium langellae</name>
    <dbReference type="NCBI Taxonomy" id="3435293"/>
    <lineage>
        <taxon>Bacteria</taxon>
        <taxon>Bacillati</taxon>
        <taxon>Bacillota</taxon>
        <taxon>Clostridia</taxon>
        <taxon>Eubacteriales</taxon>
        <taxon>Oscillospiraceae</taxon>
        <taxon>Faecalibacterium</taxon>
    </lineage>
</organism>
<evidence type="ECO:0000256" key="3">
    <source>
        <dbReference type="ARBA" id="ARBA00007870"/>
    </source>
</evidence>
<dbReference type="PANTHER" id="PTHR43765">
    <property type="entry name" value="2-DEHYDROPANTOATE 2-REDUCTASE-RELATED"/>
    <property type="match status" value="1"/>
</dbReference>
<comment type="function">
    <text evidence="1 11">Catalyzes the NADPH-dependent reduction of ketopantoate into pantoic acid.</text>
</comment>
<evidence type="ECO:0000256" key="8">
    <source>
        <dbReference type="ARBA" id="ARBA00023002"/>
    </source>
</evidence>
<dbReference type="InterPro" id="IPR036291">
    <property type="entry name" value="NAD(P)-bd_dom_sf"/>
</dbReference>
<feature type="domain" description="Ketopantoate reductase C-terminal" evidence="13">
    <location>
        <begin position="178"/>
        <end position="318"/>
    </location>
</feature>
<name>A0A2A6ZBM6_9FIRM</name>
<comment type="similarity">
    <text evidence="3 11">Belongs to the ketopantoate reductase family.</text>
</comment>
<dbReference type="InterPro" id="IPR013328">
    <property type="entry name" value="6PGD_dom2"/>
</dbReference>
<evidence type="ECO:0000259" key="12">
    <source>
        <dbReference type="Pfam" id="PF02558"/>
    </source>
</evidence>
<dbReference type="PANTHER" id="PTHR43765:SF2">
    <property type="entry name" value="2-DEHYDROPANTOATE 2-REDUCTASE"/>
    <property type="match status" value="1"/>
</dbReference>
<feature type="domain" description="Ketopantoate reductase N-terminal" evidence="12">
    <location>
        <begin position="4"/>
        <end position="139"/>
    </location>
</feature>
<dbReference type="InterPro" id="IPR013752">
    <property type="entry name" value="KPA_reductase"/>
</dbReference>
<evidence type="ECO:0000256" key="1">
    <source>
        <dbReference type="ARBA" id="ARBA00002919"/>
    </source>
</evidence>
<evidence type="ECO:0000313" key="14">
    <source>
        <dbReference type="EMBL" id="PDX58772.1"/>
    </source>
</evidence>
<dbReference type="GO" id="GO:0008677">
    <property type="term" value="F:2-dehydropantoate 2-reductase activity"/>
    <property type="evidence" value="ECO:0007669"/>
    <property type="project" value="UniProtKB-EC"/>
</dbReference>
<evidence type="ECO:0000256" key="4">
    <source>
        <dbReference type="ARBA" id="ARBA00013014"/>
    </source>
</evidence>
<accession>A0A2A6ZBM6</accession>
<dbReference type="InterPro" id="IPR003710">
    <property type="entry name" value="ApbA"/>
</dbReference>
<evidence type="ECO:0000256" key="2">
    <source>
        <dbReference type="ARBA" id="ARBA00004994"/>
    </source>
</evidence>
<dbReference type="Gene3D" id="3.40.50.720">
    <property type="entry name" value="NAD(P)-binding Rossmann-like Domain"/>
    <property type="match status" value="1"/>
</dbReference>
<gene>
    <name evidence="14" type="ORF">CGS46_06615</name>
</gene>
<dbReference type="Pfam" id="PF08546">
    <property type="entry name" value="ApbA_C"/>
    <property type="match status" value="1"/>
</dbReference>
<evidence type="ECO:0000256" key="7">
    <source>
        <dbReference type="ARBA" id="ARBA00022857"/>
    </source>
</evidence>
<evidence type="ECO:0000256" key="6">
    <source>
        <dbReference type="ARBA" id="ARBA00022655"/>
    </source>
</evidence>
<evidence type="ECO:0000256" key="10">
    <source>
        <dbReference type="ARBA" id="ARBA00048793"/>
    </source>
</evidence>
<evidence type="ECO:0000256" key="5">
    <source>
        <dbReference type="ARBA" id="ARBA00019465"/>
    </source>
</evidence>
<dbReference type="InterPro" id="IPR050838">
    <property type="entry name" value="Ketopantoate_reductase"/>
</dbReference>
<proteinExistence type="inferred from homology"/>
<dbReference type="GO" id="GO:0050661">
    <property type="term" value="F:NADP binding"/>
    <property type="evidence" value="ECO:0007669"/>
    <property type="project" value="TreeGrafter"/>
</dbReference>
<dbReference type="SUPFAM" id="SSF51735">
    <property type="entry name" value="NAD(P)-binding Rossmann-fold domains"/>
    <property type="match status" value="1"/>
</dbReference>
<evidence type="ECO:0000256" key="11">
    <source>
        <dbReference type="RuleBase" id="RU362068"/>
    </source>
</evidence>
<sequence length="339" mass="36276">MRAAVYGAGALGTVLGAALTRSGADVELVSRDQEHVDALNRSGARITGLREWTVPVKACTPQQMSGRYDVILLLTKQMANTAALPRLAEHLAPDGIVCALQNGIPEPELAAALGADRVAGGVVTWNAVRIGAGQARLSPPESSLHFKIGSLPGTDPRRLDPVKALLERFCPAEPVEDLLGLRWSKLLINAALSCPASILGGKCGAVLEDARWRRIALYLLRECIAVGHAAGVKFEPVQGYDYPAELAFSTLREEQQVLAKMPELFARNAPAVPSMLLDLQKKRPCEIGALNGFVCRTGLERGVPTPFNDTAVRLVREIAAGEKTFSPEHAVEFAALLPE</sequence>
<dbReference type="GO" id="GO:0005737">
    <property type="term" value="C:cytoplasm"/>
    <property type="evidence" value="ECO:0007669"/>
    <property type="project" value="TreeGrafter"/>
</dbReference>
<dbReference type="AlphaFoldDB" id="A0A2A6ZBM6"/>
<dbReference type="NCBIfam" id="TIGR00745">
    <property type="entry name" value="apbA_panE"/>
    <property type="match status" value="1"/>
</dbReference>
<dbReference type="EMBL" id="NMTQ01000022">
    <property type="protein sequence ID" value="PDX58772.1"/>
    <property type="molecule type" value="Genomic_DNA"/>
</dbReference>
<dbReference type="Pfam" id="PF02558">
    <property type="entry name" value="ApbA"/>
    <property type="match status" value="1"/>
</dbReference>
<evidence type="ECO:0000259" key="13">
    <source>
        <dbReference type="Pfam" id="PF08546"/>
    </source>
</evidence>
<comment type="catalytic activity">
    <reaction evidence="10 11">
        <text>(R)-pantoate + NADP(+) = 2-dehydropantoate + NADPH + H(+)</text>
        <dbReference type="Rhea" id="RHEA:16233"/>
        <dbReference type="ChEBI" id="CHEBI:11561"/>
        <dbReference type="ChEBI" id="CHEBI:15378"/>
        <dbReference type="ChEBI" id="CHEBI:15980"/>
        <dbReference type="ChEBI" id="CHEBI:57783"/>
        <dbReference type="ChEBI" id="CHEBI:58349"/>
        <dbReference type="EC" id="1.1.1.169"/>
    </reaction>
</comment>
<dbReference type="Proteomes" id="UP000220752">
    <property type="component" value="Unassembled WGS sequence"/>
</dbReference>
<keyword evidence="6 11" id="KW-0566">Pantothenate biosynthesis</keyword>
<dbReference type="UniPathway" id="UPA00028">
    <property type="reaction ID" value="UER00004"/>
</dbReference>
<protein>
    <recommendedName>
        <fullName evidence="5 11">2-dehydropantoate 2-reductase</fullName>
        <ecNumber evidence="4 11">1.1.1.169</ecNumber>
    </recommendedName>
    <alternativeName>
        <fullName evidence="9 11">Ketopantoate reductase</fullName>
    </alternativeName>
</protein>